<evidence type="ECO:0000259" key="12">
    <source>
        <dbReference type="Pfam" id="PF07730"/>
    </source>
</evidence>
<evidence type="ECO:0000256" key="1">
    <source>
        <dbReference type="ARBA" id="ARBA00000085"/>
    </source>
</evidence>
<evidence type="ECO:0000256" key="2">
    <source>
        <dbReference type="ARBA" id="ARBA00012438"/>
    </source>
</evidence>
<evidence type="ECO:0000313" key="14">
    <source>
        <dbReference type="EMBL" id="MBB4930461.1"/>
    </source>
</evidence>
<evidence type="ECO:0000313" key="15">
    <source>
        <dbReference type="Proteomes" id="UP000523007"/>
    </source>
</evidence>
<evidence type="ECO:0000256" key="6">
    <source>
        <dbReference type="ARBA" id="ARBA00022777"/>
    </source>
</evidence>
<keyword evidence="10" id="KW-0812">Transmembrane</keyword>
<dbReference type="EC" id="2.7.13.3" evidence="2"/>
<sequence>MGAPKPWLGDAAIALLLAVVGVLGTIATDQAAAADRPVDLWALGVVLGAAFSLVVRRRWPLATLAVTAVAVSGFLLAGYPYGPVFFPFFVAVYTVARHRPLAWAVPASLAAFAALLPHLFTHPDALPGLRGLVPATGWVVVPFSIGVTARTLWQAARRERADEVRRRVYDERLRIAQEVHDVVGHGLAAIKMQADVALHLLAKKPEQAEQALTVISRTSTEALDEVRATLETVRGAGSDPERSAAPGLHQLTELRDRMAESGAEIALDVTGTPRELPAAADLAAYRVVQESLTNVLRHADAGTATVRVHYAPDAVSIVVTNPAPEAASEREGFGIPGMRERVTAQGGTLTAGPTDDGRFEVRATIPTGGGE</sequence>
<feature type="transmembrane region" description="Helical" evidence="10">
    <location>
        <begin position="101"/>
        <end position="120"/>
    </location>
</feature>
<comment type="caution">
    <text evidence="14">The sequence shown here is derived from an EMBL/GenBank/DDBJ whole genome shotgun (WGS) entry which is preliminary data.</text>
</comment>
<feature type="transmembrane region" description="Helical" evidence="10">
    <location>
        <begin position="7"/>
        <end position="26"/>
    </location>
</feature>
<feature type="transmembrane region" description="Helical" evidence="10">
    <location>
        <begin position="38"/>
        <end position="55"/>
    </location>
</feature>
<dbReference type="Pfam" id="PF07730">
    <property type="entry name" value="HisKA_3"/>
    <property type="match status" value="1"/>
</dbReference>
<evidence type="ECO:0000256" key="10">
    <source>
        <dbReference type="SAM" id="Phobius"/>
    </source>
</evidence>
<evidence type="ECO:0000256" key="8">
    <source>
        <dbReference type="ARBA" id="ARBA00023012"/>
    </source>
</evidence>
<dbReference type="SUPFAM" id="SSF55874">
    <property type="entry name" value="ATPase domain of HSP90 chaperone/DNA topoisomerase II/histidine kinase"/>
    <property type="match status" value="1"/>
</dbReference>
<dbReference type="GO" id="GO:0000155">
    <property type="term" value="F:phosphorelay sensor kinase activity"/>
    <property type="evidence" value="ECO:0007669"/>
    <property type="project" value="InterPro"/>
</dbReference>
<dbReference type="Proteomes" id="UP000523007">
    <property type="component" value="Unassembled WGS sequence"/>
</dbReference>
<evidence type="ECO:0000256" key="4">
    <source>
        <dbReference type="ARBA" id="ARBA00022679"/>
    </source>
</evidence>
<dbReference type="EMBL" id="JACHJT010000001">
    <property type="protein sequence ID" value="MBB4930461.1"/>
    <property type="molecule type" value="Genomic_DNA"/>
</dbReference>
<keyword evidence="6 14" id="KW-0418">Kinase</keyword>
<dbReference type="Gene3D" id="3.30.565.10">
    <property type="entry name" value="Histidine kinase-like ATPase, C-terminal domain"/>
    <property type="match status" value="1"/>
</dbReference>
<feature type="domain" description="Histidine kinase/HSP90-like ATPase" evidence="11">
    <location>
        <begin position="283"/>
        <end position="367"/>
    </location>
</feature>
<dbReference type="InterPro" id="IPR050482">
    <property type="entry name" value="Sensor_HK_TwoCompSys"/>
</dbReference>
<dbReference type="InterPro" id="IPR055558">
    <property type="entry name" value="DUF7134"/>
</dbReference>
<dbReference type="CDD" id="cd16917">
    <property type="entry name" value="HATPase_UhpB-NarQ-NarX-like"/>
    <property type="match status" value="1"/>
</dbReference>
<keyword evidence="4" id="KW-0808">Transferase</keyword>
<dbReference type="AlphaFoldDB" id="A0A7W7RFH2"/>
<dbReference type="InterPro" id="IPR003594">
    <property type="entry name" value="HATPase_dom"/>
</dbReference>
<evidence type="ECO:0000259" key="13">
    <source>
        <dbReference type="Pfam" id="PF23539"/>
    </source>
</evidence>
<feature type="transmembrane region" description="Helical" evidence="10">
    <location>
        <begin position="62"/>
        <end position="81"/>
    </location>
</feature>
<organism evidence="14 15">
    <name type="scientific">Lipingzhangella halophila</name>
    <dbReference type="NCBI Taxonomy" id="1783352"/>
    <lineage>
        <taxon>Bacteria</taxon>
        <taxon>Bacillati</taxon>
        <taxon>Actinomycetota</taxon>
        <taxon>Actinomycetes</taxon>
        <taxon>Streptosporangiales</taxon>
        <taxon>Nocardiopsidaceae</taxon>
        <taxon>Lipingzhangella</taxon>
    </lineage>
</organism>
<dbReference type="InterPro" id="IPR036890">
    <property type="entry name" value="HATPase_C_sf"/>
</dbReference>
<keyword evidence="10" id="KW-0472">Membrane</keyword>
<dbReference type="InterPro" id="IPR011712">
    <property type="entry name" value="Sig_transdc_His_kin_sub3_dim/P"/>
</dbReference>
<dbReference type="Pfam" id="PF02518">
    <property type="entry name" value="HATPase_c"/>
    <property type="match status" value="1"/>
</dbReference>
<dbReference type="PANTHER" id="PTHR24421:SF10">
    <property type="entry name" value="NITRATE_NITRITE SENSOR PROTEIN NARQ"/>
    <property type="match status" value="1"/>
</dbReference>
<keyword evidence="7" id="KW-0067">ATP-binding</keyword>
<protein>
    <recommendedName>
        <fullName evidence="2">histidine kinase</fullName>
        <ecNumber evidence="2">2.7.13.3</ecNumber>
    </recommendedName>
</protein>
<name>A0A7W7RFH2_9ACTN</name>
<evidence type="ECO:0000256" key="5">
    <source>
        <dbReference type="ARBA" id="ARBA00022741"/>
    </source>
</evidence>
<accession>A0A7W7RFH2</accession>
<dbReference type="GO" id="GO:0016020">
    <property type="term" value="C:membrane"/>
    <property type="evidence" value="ECO:0007669"/>
    <property type="project" value="InterPro"/>
</dbReference>
<dbReference type="Pfam" id="PF23539">
    <property type="entry name" value="DUF7134"/>
    <property type="match status" value="1"/>
</dbReference>
<keyword evidence="10" id="KW-1133">Transmembrane helix</keyword>
<evidence type="ECO:0000256" key="7">
    <source>
        <dbReference type="ARBA" id="ARBA00022840"/>
    </source>
</evidence>
<feature type="transmembrane region" description="Helical" evidence="10">
    <location>
        <begin position="132"/>
        <end position="153"/>
    </location>
</feature>
<dbReference type="PANTHER" id="PTHR24421">
    <property type="entry name" value="NITRATE/NITRITE SENSOR PROTEIN NARX-RELATED"/>
    <property type="match status" value="1"/>
</dbReference>
<dbReference type="GO" id="GO:0046983">
    <property type="term" value="F:protein dimerization activity"/>
    <property type="evidence" value="ECO:0007669"/>
    <property type="project" value="InterPro"/>
</dbReference>
<keyword evidence="15" id="KW-1185">Reference proteome</keyword>
<dbReference type="Gene3D" id="1.20.5.1930">
    <property type="match status" value="1"/>
</dbReference>
<proteinExistence type="predicted"/>
<gene>
    <name evidence="14" type="ORF">F4561_001281</name>
</gene>
<keyword evidence="3" id="KW-0597">Phosphoprotein</keyword>
<dbReference type="RefSeq" id="WP_184575674.1">
    <property type="nucleotide sequence ID" value="NZ_JACHJT010000001.1"/>
</dbReference>
<feature type="domain" description="DUF7134" evidence="13">
    <location>
        <begin position="5"/>
        <end position="143"/>
    </location>
</feature>
<evidence type="ECO:0000259" key="11">
    <source>
        <dbReference type="Pfam" id="PF02518"/>
    </source>
</evidence>
<reference evidence="14 15" key="1">
    <citation type="submission" date="2020-08" db="EMBL/GenBank/DDBJ databases">
        <title>Sequencing the genomes of 1000 actinobacteria strains.</title>
        <authorList>
            <person name="Klenk H.-P."/>
        </authorList>
    </citation>
    <scope>NUCLEOTIDE SEQUENCE [LARGE SCALE GENOMIC DNA]</scope>
    <source>
        <strain evidence="14 15">DSM 102030</strain>
    </source>
</reference>
<keyword evidence="8" id="KW-0902">Two-component regulatory system</keyword>
<keyword evidence="5" id="KW-0547">Nucleotide-binding</keyword>
<feature type="region of interest" description="Disordered" evidence="9">
    <location>
        <begin position="346"/>
        <end position="371"/>
    </location>
</feature>
<evidence type="ECO:0000256" key="9">
    <source>
        <dbReference type="SAM" id="MobiDB-lite"/>
    </source>
</evidence>
<dbReference type="GO" id="GO:0005524">
    <property type="term" value="F:ATP binding"/>
    <property type="evidence" value="ECO:0007669"/>
    <property type="project" value="UniProtKB-KW"/>
</dbReference>
<evidence type="ECO:0000256" key="3">
    <source>
        <dbReference type="ARBA" id="ARBA00022553"/>
    </source>
</evidence>
<comment type="catalytic activity">
    <reaction evidence="1">
        <text>ATP + protein L-histidine = ADP + protein N-phospho-L-histidine.</text>
        <dbReference type="EC" id="2.7.13.3"/>
    </reaction>
</comment>
<feature type="domain" description="Signal transduction histidine kinase subgroup 3 dimerisation and phosphoacceptor" evidence="12">
    <location>
        <begin position="171"/>
        <end position="234"/>
    </location>
</feature>